<evidence type="ECO:0000259" key="2">
    <source>
        <dbReference type="Pfam" id="PF00582"/>
    </source>
</evidence>
<dbReference type="InterPro" id="IPR014729">
    <property type="entry name" value="Rossmann-like_a/b/a_fold"/>
</dbReference>
<dbReference type="SUPFAM" id="SSF52402">
    <property type="entry name" value="Adenine nucleotide alpha hydrolases-like"/>
    <property type="match status" value="1"/>
</dbReference>
<name>V5T8Y4_9LACO</name>
<evidence type="ECO:0000256" key="1">
    <source>
        <dbReference type="ARBA" id="ARBA00008791"/>
    </source>
</evidence>
<dbReference type="OrthoDB" id="2306777at2"/>
<comment type="similarity">
    <text evidence="1">Belongs to the universal stress protein A family.</text>
</comment>
<sequence length="159" mass="17510">MILKPIEELKDYHVKRITPKRVLVAIDVDDFTSSDQAFDFACTISLPAQAQLGIVTVVESRDINVFDSLSPGKMDEKRLEASHDLMTYVKKAQEFGLVDTKPILTEGTPDKAILDEVVPQFKPDLIVVGSETKKISGKTIGSQAEGIIERSPVSVIVVR</sequence>
<dbReference type="CDD" id="cd00293">
    <property type="entry name" value="USP-like"/>
    <property type="match status" value="1"/>
</dbReference>
<feature type="domain" description="UspA" evidence="2">
    <location>
        <begin position="20"/>
        <end position="159"/>
    </location>
</feature>
<dbReference type="AlphaFoldDB" id="V5T8Y4"/>
<organism evidence="3">
    <name type="scientific">Bombilactobacillus mellis</name>
    <dbReference type="NCBI Taxonomy" id="1218508"/>
    <lineage>
        <taxon>Bacteria</taxon>
        <taxon>Bacillati</taxon>
        <taxon>Bacillota</taxon>
        <taxon>Bacilli</taxon>
        <taxon>Lactobacillales</taxon>
        <taxon>Lactobacillaceae</taxon>
        <taxon>Bombilactobacillus</taxon>
    </lineage>
</organism>
<accession>V5T8Y4</accession>
<dbReference type="Gene3D" id="3.40.50.620">
    <property type="entry name" value="HUPs"/>
    <property type="match status" value="1"/>
</dbReference>
<dbReference type="InterPro" id="IPR006016">
    <property type="entry name" value="UspA"/>
</dbReference>
<proteinExistence type="inferred from homology"/>
<protein>
    <submittedName>
        <fullName evidence="3">Universal stress protein family protein</fullName>
    </submittedName>
</protein>
<dbReference type="InterPro" id="IPR006015">
    <property type="entry name" value="Universal_stress_UspA"/>
</dbReference>
<dbReference type="EMBL" id="KC790007">
    <property type="protein sequence ID" value="AHB59847.1"/>
    <property type="molecule type" value="Genomic_DNA"/>
</dbReference>
<reference evidence="3" key="1">
    <citation type="journal article" date="2013" name="BMC Microbiol.">
        <title>Proteins of novel lactic acid bacteria from Apis mellifera mellifera: an insight into the production of known extra-cellular proteins during microbial stress.</title>
        <authorList>
            <person name="Butler E."/>
            <person name="Alsterfjord M."/>
            <person name="Olofsson T.C."/>
            <person name="Karlsson C."/>
            <person name="Malmstrom J."/>
            <person name="Vasquez A."/>
        </authorList>
    </citation>
    <scope>NUCLEOTIDE SEQUENCE</scope>
    <source>
        <strain evidence="3">Hon2N</strain>
    </source>
</reference>
<evidence type="ECO:0000313" key="3">
    <source>
        <dbReference type="EMBL" id="AHB59847.1"/>
    </source>
</evidence>
<dbReference type="Pfam" id="PF00582">
    <property type="entry name" value="Usp"/>
    <property type="match status" value="1"/>
</dbReference>
<dbReference type="PRINTS" id="PR01438">
    <property type="entry name" value="UNVRSLSTRESS"/>
</dbReference>